<dbReference type="RefSeq" id="WP_256616319.1">
    <property type="nucleotide sequence ID" value="NZ_JANIBK010000106.1"/>
</dbReference>
<keyword evidence="1" id="KW-0732">Signal</keyword>
<organism evidence="2 3">
    <name type="scientific">Methylomonas rivi</name>
    <dbReference type="NCBI Taxonomy" id="2952226"/>
    <lineage>
        <taxon>Bacteria</taxon>
        <taxon>Pseudomonadati</taxon>
        <taxon>Pseudomonadota</taxon>
        <taxon>Gammaproteobacteria</taxon>
        <taxon>Methylococcales</taxon>
        <taxon>Methylococcaceae</taxon>
        <taxon>Methylomonas</taxon>
    </lineage>
</organism>
<evidence type="ECO:0000313" key="3">
    <source>
        <dbReference type="Proteomes" id="UP001524586"/>
    </source>
</evidence>
<accession>A0ABT1U9Z2</accession>
<reference evidence="2 3" key="1">
    <citation type="submission" date="2022-07" db="EMBL/GenBank/DDBJ databases">
        <title>Methylomonas rivi sp. nov., Methylomonas rosea sp. nov., Methylomonas aureus sp. nov. and Methylomonas subterranea sp. nov., four novel methanotrophs isolated from a freshwater creek and the deep terrestrial subsurface.</title>
        <authorList>
            <person name="Abin C."/>
            <person name="Sankaranarayanan K."/>
            <person name="Garner C."/>
            <person name="Sindelar R."/>
            <person name="Kotary K."/>
            <person name="Garner R."/>
            <person name="Barclay S."/>
            <person name="Lawson P."/>
            <person name="Krumholz L."/>
        </authorList>
    </citation>
    <scope>NUCLEOTIDE SEQUENCE [LARGE SCALE GENOMIC DNA]</scope>
    <source>
        <strain evidence="2 3">WSC-6</strain>
    </source>
</reference>
<name>A0ABT1U9Z2_9GAMM</name>
<feature type="chain" id="PRO_5046507644" evidence="1">
    <location>
        <begin position="24"/>
        <end position="254"/>
    </location>
</feature>
<evidence type="ECO:0000256" key="1">
    <source>
        <dbReference type="SAM" id="SignalP"/>
    </source>
</evidence>
<protein>
    <submittedName>
        <fullName evidence="2">VPLPA-CTERM sorting domain-containing protein</fullName>
    </submittedName>
</protein>
<dbReference type="EMBL" id="JANIBK010000106">
    <property type="protein sequence ID" value="MCQ8129891.1"/>
    <property type="molecule type" value="Genomic_DNA"/>
</dbReference>
<feature type="signal peptide" evidence="1">
    <location>
        <begin position="1"/>
        <end position="23"/>
    </location>
</feature>
<proteinExistence type="predicted"/>
<keyword evidence="3" id="KW-1185">Reference proteome</keyword>
<evidence type="ECO:0000313" key="2">
    <source>
        <dbReference type="EMBL" id="MCQ8129891.1"/>
    </source>
</evidence>
<comment type="caution">
    <text evidence="2">The sequence shown here is derived from an EMBL/GenBank/DDBJ whole genome shotgun (WGS) entry which is preliminary data.</text>
</comment>
<dbReference type="Proteomes" id="UP001524586">
    <property type="component" value="Unassembled WGS sequence"/>
</dbReference>
<gene>
    <name evidence="2" type="ORF">NP596_15630</name>
</gene>
<sequence>MKKLTLSLLLAAGLAGQSGLASADIANSPNPYNAGYGFDYPQQAVWGGWSRGDAGTVYAEWDSFNFDGQLLAGSYGLTNAQFGWDGGTSIDGNGNLANDTDSIFAYADIQGSVAQASQQMVRVAMQLEAWVADGSNGVDYDNLWLNGLTPTFLGLNDTGNSIVVDSIEYALYQSLAIWDLDFAPAGDSYSFDLSASAGTRIAQVAVDMAAVAQGAPIAEAPVAVPLPGAAWMFMSALFGILAVRRKSPLSQLSA</sequence>